<feature type="transmembrane region" description="Helical" evidence="7">
    <location>
        <begin position="132"/>
        <end position="151"/>
    </location>
</feature>
<name>A0A7U3ZLY1_RUNSL</name>
<keyword evidence="6 7" id="KW-0472">Membrane</keyword>
<dbReference type="InterPro" id="IPR036938">
    <property type="entry name" value="PAP2/HPO_sf"/>
</dbReference>
<feature type="transmembrane region" description="Helical" evidence="7">
    <location>
        <begin position="12"/>
        <end position="31"/>
    </location>
</feature>
<protein>
    <submittedName>
        <fullName evidence="9">Phosphoesterase PA-phosphatase related protein</fullName>
    </submittedName>
</protein>
<keyword evidence="2" id="KW-1003">Cell membrane</keyword>
<feature type="transmembrane region" description="Helical" evidence="7">
    <location>
        <begin position="180"/>
        <end position="198"/>
    </location>
</feature>
<keyword evidence="10" id="KW-1185">Reference proteome</keyword>
<sequence length="209" mass="23716">MNLLKLLRTNWPFWIPYCLFLMGLGTAQLLYRQGIISLEVNRYSNPYADLFFKYITHLGDGAFVIAAGLVMLYRSRYKGILILLSYAVSGIFAQLIKNFGFPKEPRPAEYFSGMMQHLHTVEGVELSHWNSFPSGHTTSAFAFFALITFWVKSPFLKFLCLAAAVTVGFSRMYLMQHFLIDVYAGSLLGTLTAYALVLNSHRLKLRAST</sequence>
<evidence type="ECO:0000256" key="2">
    <source>
        <dbReference type="ARBA" id="ARBA00022475"/>
    </source>
</evidence>
<dbReference type="GO" id="GO:0016787">
    <property type="term" value="F:hydrolase activity"/>
    <property type="evidence" value="ECO:0007669"/>
    <property type="project" value="UniProtKB-KW"/>
</dbReference>
<dbReference type="Pfam" id="PF01569">
    <property type="entry name" value="PAP2"/>
    <property type="match status" value="1"/>
</dbReference>
<evidence type="ECO:0000256" key="5">
    <source>
        <dbReference type="ARBA" id="ARBA00022989"/>
    </source>
</evidence>
<dbReference type="GO" id="GO:0005886">
    <property type="term" value="C:plasma membrane"/>
    <property type="evidence" value="ECO:0007669"/>
    <property type="project" value="UniProtKB-SubCell"/>
</dbReference>
<reference evidence="10" key="1">
    <citation type="submission" date="2011-06" db="EMBL/GenBank/DDBJ databases">
        <title>The complete genome of chromosome of Runella slithyformis DSM 19594.</title>
        <authorList>
            <consortium name="US DOE Joint Genome Institute (JGI-PGF)"/>
            <person name="Lucas S."/>
            <person name="Han J."/>
            <person name="Lapidus A."/>
            <person name="Bruce D."/>
            <person name="Goodwin L."/>
            <person name="Pitluck S."/>
            <person name="Peters L."/>
            <person name="Kyrpides N."/>
            <person name="Mavromatis K."/>
            <person name="Ivanova N."/>
            <person name="Ovchinnikova G."/>
            <person name="Zhang X."/>
            <person name="Misra M."/>
            <person name="Detter J.C."/>
            <person name="Tapia R."/>
            <person name="Han C."/>
            <person name="Land M."/>
            <person name="Hauser L."/>
            <person name="Markowitz V."/>
            <person name="Cheng J.-F."/>
            <person name="Hugenholtz P."/>
            <person name="Woyke T."/>
            <person name="Wu D."/>
            <person name="Tindall B."/>
            <person name="Faehrich R."/>
            <person name="Brambilla E."/>
            <person name="Klenk H.-P."/>
            <person name="Eisen J.A."/>
        </authorList>
    </citation>
    <scope>NUCLEOTIDE SEQUENCE [LARGE SCALE GENOMIC DNA]</scope>
    <source>
        <strain evidence="10">ATCC 29530 / DSM 19594 / LMG 11500 / NCIMB 11436 / LSU 4</strain>
    </source>
</reference>
<gene>
    <name evidence="9" type="ordered locus">Runsl_3244</name>
</gene>
<evidence type="ECO:0000256" key="1">
    <source>
        <dbReference type="ARBA" id="ARBA00004651"/>
    </source>
</evidence>
<comment type="subcellular location">
    <subcellularLocation>
        <location evidence="1">Cell membrane</location>
        <topology evidence="1">Multi-pass membrane protein</topology>
    </subcellularLocation>
</comment>
<dbReference type="SUPFAM" id="SSF48317">
    <property type="entry name" value="Acid phosphatase/Vanadium-dependent haloperoxidase"/>
    <property type="match status" value="1"/>
</dbReference>
<dbReference type="KEGG" id="rsi:Runsl_3244"/>
<reference evidence="9 10" key="2">
    <citation type="journal article" date="2012" name="Stand. Genomic Sci.">
        <title>Complete genome sequence of the aquatic bacterium Runella slithyformis type strain (LSU 4(T)).</title>
        <authorList>
            <person name="Copeland A."/>
            <person name="Zhang X."/>
            <person name="Misra M."/>
            <person name="Lapidus A."/>
            <person name="Nolan M."/>
            <person name="Lucas S."/>
            <person name="Deshpande S."/>
            <person name="Cheng J.F."/>
            <person name="Tapia R."/>
            <person name="Goodwin L.A."/>
            <person name="Pitluck S."/>
            <person name="Liolios K."/>
            <person name="Pagani I."/>
            <person name="Ivanova N."/>
            <person name="Mikhailova N."/>
            <person name="Pati A."/>
            <person name="Chen A."/>
            <person name="Palaniappan K."/>
            <person name="Land M."/>
            <person name="Hauser L."/>
            <person name="Pan C."/>
            <person name="Jeffries C.D."/>
            <person name="Detter J.C."/>
            <person name="Brambilla E.M."/>
            <person name="Rohde M."/>
            <person name="Djao O.D."/>
            <person name="Goker M."/>
            <person name="Sikorski J."/>
            <person name="Tindall B.J."/>
            <person name="Woyke T."/>
            <person name="Bristow J."/>
            <person name="Eisen J.A."/>
            <person name="Markowitz V."/>
            <person name="Hugenholtz P."/>
            <person name="Kyrpides N.C."/>
            <person name="Klenk H.P."/>
            <person name="Mavromatis K."/>
        </authorList>
    </citation>
    <scope>NUCLEOTIDE SEQUENCE [LARGE SCALE GENOMIC DNA]</scope>
    <source>
        <strain evidence="10">ATCC 29530 / DSM 19594 / LMG 11500 / NCIMB 11436 / LSU 4</strain>
    </source>
</reference>
<dbReference type="AlphaFoldDB" id="A0A7U3ZLY1"/>
<evidence type="ECO:0000313" key="9">
    <source>
        <dbReference type="EMBL" id="AEI49620.1"/>
    </source>
</evidence>
<feature type="transmembrane region" description="Helical" evidence="7">
    <location>
        <begin position="158"/>
        <end position="174"/>
    </location>
</feature>
<keyword evidence="4" id="KW-0378">Hydrolase</keyword>
<feature type="domain" description="Phosphatidic acid phosphatase type 2/haloperoxidase" evidence="8">
    <location>
        <begin position="80"/>
        <end position="197"/>
    </location>
</feature>
<evidence type="ECO:0000256" key="4">
    <source>
        <dbReference type="ARBA" id="ARBA00022801"/>
    </source>
</evidence>
<keyword evidence="5 7" id="KW-1133">Transmembrane helix</keyword>
<evidence type="ECO:0000256" key="7">
    <source>
        <dbReference type="SAM" id="Phobius"/>
    </source>
</evidence>
<keyword evidence="3 7" id="KW-0812">Transmembrane</keyword>
<dbReference type="PANTHER" id="PTHR14969">
    <property type="entry name" value="SPHINGOSINE-1-PHOSPHATE PHOSPHOHYDROLASE"/>
    <property type="match status" value="1"/>
</dbReference>
<feature type="transmembrane region" description="Helical" evidence="7">
    <location>
        <begin position="51"/>
        <end position="73"/>
    </location>
</feature>
<accession>A0A7U3ZLY1</accession>
<evidence type="ECO:0000256" key="6">
    <source>
        <dbReference type="ARBA" id="ARBA00023136"/>
    </source>
</evidence>
<dbReference type="SMART" id="SM00014">
    <property type="entry name" value="acidPPc"/>
    <property type="match status" value="1"/>
</dbReference>
<proteinExistence type="predicted"/>
<evidence type="ECO:0000256" key="3">
    <source>
        <dbReference type="ARBA" id="ARBA00022692"/>
    </source>
</evidence>
<dbReference type="RefSeq" id="WP_013928925.1">
    <property type="nucleotide sequence ID" value="NC_015703.1"/>
</dbReference>
<evidence type="ECO:0000313" key="10">
    <source>
        <dbReference type="Proteomes" id="UP000000493"/>
    </source>
</evidence>
<evidence type="ECO:0000259" key="8">
    <source>
        <dbReference type="SMART" id="SM00014"/>
    </source>
</evidence>
<dbReference type="EMBL" id="CP002859">
    <property type="protein sequence ID" value="AEI49620.1"/>
    <property type="molecule type" value="Genomic_DNA"/>
</dbReference>
<dbReference type="Proteomes" id="UP000000493">
    <property type="component" value="Chromosome"/>
</dbReference>
<feature type="transmembrane region" description="Helical" evidence="7">
    <location>
        <begin position="80"/>
        <end position="96"/>
    </location>
</feature>
<dbReference type="PANTHER" id="PTHR14969:SF62">
    <property type="entry name" value="DECAPRENYLPHOSPHORYL-5-PHOSPHORIBOSE PHOSPHATASE RV3807C-RELATED"/>
    <property type="match status" value="1"/>
</dbReference>
<dbReference type="InterPro" id="IPR000326">
    <property type="entry name" value="PAP2/HPO"/>
</dbReference>
<dbReference type="Gene3D" id="1.20.144.10">
    <property type="entry name" value="Phosphatidic acid phosphatase type 2/haloperoxidase"/>
    <property type="match status" value="1"/>
</dbReference>
<organism evidence="9 10">
    <name type="scientific">Runella slithyformis (strain ATCC 29530 / DSM 19594 / LMG 11500 / NCIMB 11436 / LSU 4)</name>
    <dbReference type="NCBI Taxonomy" id="761193"/>
    <lineage>
        <taxon>Bacteria</taxon>
        <taxon>Pseudomonadati</taxon>
        <taxon>Bacteroidota</taxon>
        <taxon>Cytophagia</taxon>
        <taxon>Cytophagales</taxon>
        <taxon>Spirosomataceae</taxon>
        <taxon>Runella</taxon>
    </lineage>
</organism>